<feature type="binding site" evidence="3">
    <location>
        <position position="113"/>
    </location>
    <ligand>
        <name>substrate</name>
    </ligand>
</feature>
<comment type="similarity">
    <text evidence="1">Belongs to the SMP-30/CGR1 family.</text>
</comment>
<dbReference type="InterPro" id="IPR011042">
    <property type="entry name" value="6-blade_b-propeller_TolB-like"/>
</dbReference>
<dbReference type="KEGG" id="bbrx:BRETT_002916"/>
<dbReference type="SUPFAM" id="SSF63829">
    <property type="entry name" value="Calcium-dependent phosphotriesterase"/>
    <property type="match status" value="1"/>
</dbReference>
<dbReference type="Gene3D" id="2.120.10.30">
    <property type="entry name" value="TolB, C-terminal domain"/>
    <property type="match status" value="1"/>
</dbReference>
<evidence type="ECO:0000259" key="4">
    <source>
        <dbReference type="Pfam" id="PF08450"/>
    </source>
</evidence>
<accession>A0A871RK92</accession>
<feature type="active site" description="Proton donor/acceptor" evidence="2">
    <location>
        <position position="225"/>
    </location>
</feature>
<dbReference type="AlphaFoldDB" id="A0A871RK92"/>
<dbReference type="GO" id="GO:0005509">
    <property type="term" value="F:calcium ion binding"/>
    <property type="evidence" value="ECO:0007669"/>
    <property type="project" value="TreeGrafter"/>
</dbReference>
<evidence type="ECO:0000256" key="3">
    <source>
        <dbReference type="PIRSR" id="PIRSR605511-2"/>
    </source>
</evidence>
<proteinExistence type="inferred from homology"/>
<dbReference type="RefSeq" id="XP_041139224.1">
    <property type="nucleotide sequence ID" value="XM_041281433.1"/>
</dbReference>
<name>A0A871RK92_DEKBR</name>
<dbReference type="PANTHER" id="PTHR10907">
    <property type="entry name" value="REGUCALCIN"/>
    <property type="match status" value="1"/>
</dbReference>
<dbReference type="Proteomes" id="UP000663131">
    <property type="component" value="Chromosome 9"/>
</dbReference>
<dbReference type="InterPro" id="IPR013658">
    <property type="entry name" value="SGL"/>
</dbReference>
<feature type="domain" description="SMP-30/Gluconolactonase/LRE-like region" evidence="4">
    <location>
        <begin position="18"/>
        <end position="282"/>
    </location>
</feature>
<feature type="binding site" evidence="3">
    <location>
        <position position="165"/>
    </location>
    <ligand>
        <name>a divalent metal cation</name>
        <dbReference type="ChEBI" id="CHEBI:60240"/>
    </ligand>
</feature>
<dbReference type="InterPro" id="IPR005511">
    <property type="entry name" value="SMP-30"/>
</dbReference>
<feature type="binding site" evidence="3">
    <location>
        <position position="225"/>
    </location>
    <ligand>
        <name>a divalent metal cation</name>
        <dbReference type="ChEBI" id="CHEBI:60240"/>
    </ligand>
</feature>
<reference evidence="5" key="2">
    <citation type="journal article" name="BMC Genomics">
        <title>New genome assemblies reveal patterns of domestication and adaptation across Brettanomyces (Dekkera) species.</title>
        <authorList>
            <person name="Roach M.J."/>
            <person name="Borneman A.R."/>
        </authorList>
    </citation>
    <scope>NUCLEOTIDE SEQUENCE</scope>
    <source>
        <strain evidence="5">UCD 2041</strain>
    </source>
</reference>
<feature type="binding site" evidence="3">
    <location>
        <position position="115"/>
    </location>
    <ligand>
        <name>substrate</name>
    </ligand>
</feature>
<organism evidence="5 6">
    <name type="scientific">Dekkera bruxellensis</name>
    <name type="common">Brettanomyces custersii</name>
    <dbReference type="NCBI Taxonomy" id="5007"/>
    <lineage>
        <taxon>Eukaryota</taxon>
        <taxon>Fungi</taxon>
        <taxon>Dikarya</taxon>
        <taxon>Ascomycota</taxon>
        <taxon>Saccharomycotina</taxon>
        <taxon>Pichiomycetes</taxon>
        <taxon>Pichiales</taxon>
        <taxon>Pichiaceae</taxon>
        <taxon>Brettanomyces</taxon>
    </lineage>
</organism>
<evidence type="ECO:0000256" key="1">
    <source>
        <dbReference type="ARBA" id="ARBA00008853"/>
    </source>
</evidence>
<dbReference type="PRINTS" id="PR01790">
    <property type="entry name" value="SMP30FAMILY"/>
</dbReference>
<dbReference type="GO" id="GO:0004341">
    <property type="term" value="F:gluconolactonase activity"/>
    <property type="evidence" value="ECO:0007669"/>
    <property type="project" value="TreeGrafter"/>
</dbReference>
<keyword evidence="3" id="KW-0479">Metal-binding</keyword>
<dbReference type="OrthoDB" id="423498at2759"/>
<dbReference type="Pfam" id="PF08450">
    <property type="entry name" value="SGL"/>
    <property type="match status" value="1"/>
</dbReference>
<sequence length="322" mass="35400">MVVSTVIEKPFIKLDADLSEGITYDSRNRSLLWIDIKRGCVYRTFLSGKEEPGEVKCYKADSSVGVIGLTSDVDKVIVGASKSVKILNMKTGETEVVAKYPKDNVASNGWQLRSNDGSVDSNGNFWVASMCDFSCPEVLDLGTLYRLNARTLKMEPVITGTGISNGLNWYDGHMYWTSSKEHIIYKFEADSATQLPDLETKTPFVKIAEVFKGYSDKSFVKGEPDGFCMDSRGHIFTAVWGTNRAIELDTSGKLVREFIFPAKRVSCTTIGGKNMNTLFVTTGLNDEPDADPNDMGGCIFKVDLGSGVKGVEKNKWKGPLTA</sequence>
<evidence type="ECO:0000313" key="6">
    <source>
        <dbReference type="Proteomes" id="UP000663131"/>
    </source>
</evidence>
<gene>
    <name evidence="5" type="ORF">BRETT_002916</name>
</gene>
<comment type="cofactor">
    <cofactor evidence="3">
        <name>Zn(2+)</name>
        <dbReference type="ChEBI" id="CHEBI:29105"/>
    </cofactor>
    <text evidence="3">Binds 1 divalent metal cation per subunit.</text>
</comment>
<evidence type="ECO:0000313" key="5">
    <source>
        <dbReference type="EMBL" id="QOU22731.1"/>
    </source>
</evidence>
<dbReference type="EMBL" id="CP063137">
    <property type="protein sequence ID" value="QOU22731.1"/>
    <property type="molecule type" value="Genomic_DNA"/>
</dbReference>
<feature type="binding site" evidence="3">
    <location>
        <position position="20"/>
    </location>
    <ligand>
        <name>a divalent metal cation</name>
        <dbReference type="ChEBI" id="CHEBI:60240"/>
    </ligand>
</feature>
<dbReference type="PANTHER" id="PTHR10907:SF47">
    <property type="entry name" value="REGUCALCIN"/>
    <property type="match status" value="1"/>
</dbReference>
<evidence type="ECO:0000256" key="2">
    <source>
        <dbReference type="PIRSR" id="PIRSR605511-1"/>
    </source>
</evidence>
<dbReference type="GeneID" id="64574840"/>
<protein>
    <recommendedName>
        <fullName evidence="4">SMP-30/Gluconolactonase/LRE-like region domain-containing protein</fullName>
    </recommendedName>
</protein>
<keyword evidence="3" id="KW-0862">Zinc</keyword>
<reference evidence="5" key="1">
    <citation type="submission" date="2020-10" db="EMBL/GenBank/DDBJ databases">
        <authorList>
            <person name="Palmer J.M."/>
        </authorList>
    </citation>
    <scope>NUCLEOTIDE SEQUENCE</scope>
    <source>
        <strain evidence="5">UCD 2041</strain>
    </source>
</reference>